<protein>
    <recommendedName>
        <fullName evidence="3">CD59 glycoprotein</fullName>
    </recommendedName>
    <alternativeName>
        <fullName evidence="11">MAC-inhibitory protein</fullName>
    </alternativeName>
    <alternativeName>
        <fullName evidence="12">Membrane attack complex inhibition factor</fullName>
    </alternativeName>
    <alternativeName>
        <fullName evidence="10">Protectin</fullName>
    </alternativeName>
</protein>
<dbReference type="SUPFAM" id="SSF57302">
    <property type="entry name" value="Snake toxin-like"/>
    <property type="match status" value="1"/>
</dbReference>
<evidence type="ECO:0000256" key="12">
    <source>
        <dbReference type="ARBA" id="ARBA00031867"/>
    </source>
</evidence>
<dbReference type="AlphaFoldDB" id="A0A7L3LNQ6"/>
<dbReference type="GO" id="GO:0030154">
    <property type="term" value="P:cell differentiation"/>
    <property type="evidence" value="ECO:0007669"/>
    <property type="project" value="UniProtKB-ARBA"/>
</dbReference>
<keyword evidence="9" id="KW-0449">Lipoprotein</keyword>
<comment type="subunit">
    <text evidence="2">Interacts with T-cell surface antigen CD2.</text>
</comment>
<evidence type="ECO:0000256" key="11">
    <source>
        <dbReference type="ARBA" id="ARBA00031590"/>
    </source>
</evidence>
<feature type="non-terminal residue" evidence="15">
    <location>
        <position position="1"/>
    </location>
</feature>
<comment type="subcellular location">
    <subcellularLocation>
        <location evidence="1">Membrane</location>
        <topology evidence="1">Lipid-anchor</topology>
        <topology evidence="1">GPI-anchor</topology>
    </subcellularLocation>
</comment>
<evidence type="ECO:0000256" key="6">
    <source>
        <dbReference type="ARBA" id="ARBA00023136"/>
    </source>
</evidence>
<gene>
    <name evidence="15" type="primary">Cd59</name>
    <name evidence="15" type="ORF">TURVEL_R07933</name>
</gene>
<keyword evidence="6" id="KW-0472">Membrane</keyword>
<feature type="non-terminal residue" evidence="15">
    <location>
        <position position="117"/>
    </location>
</feature>
<dbReference type="PANTHER" id="PTHR10036">
    <property type="entry name" value="CD59 GLYCOPROTEIN"/>
    <property type="match status" value="1"/>
</dbReference>
<evidence type="ECO:0000256" key="3">
    <source>
        <dbReference type="ARBA" id="ARBA00015038"/>
    </source>
</evidence>
<dbReference type="CDD" id="cd23554">
    <property type="entry name" value="TFP_LU_ECD_CD59"/>
    <property type="match status" value="1"/>
</dbReference>
<organism evidence="15 16">
    <name type="scientific">Turnix velox</name>
    <name type="common">Little buttonquail</name>
    <dbReference type="NCBI Taxonomy" id="2529409"/>
    <lineage>
        <taxon>Eukaryota</taxon>
        <taxon>Metazoa</taxon>
        <taxon>Chordata</taxon>
        <taxon>Craniata</taxon>
        <taxon>Vertebrata</taxon>
        <taxon>Euteleostomi</taxon>
        <taxon>Archelosauria</taxon>
        <taxon>Archosauria</taxon>
        <taxon>Dinosauria</taxon>
        <taxon>Saurischia</taxon>
        <taxon>Theropoda</taxon>
        <taxon>Coelurosauria</taxon>
        <taxon>Aves</taxon>
        <taxon>Neognathae</taxon>
        <taxon>Neoaves</taxon>
        <taxon>Charadriiformes</taxon>
        <taxon>Turnicidae</taxon>
        <taxon>Turnix</taxon>
    </lineage>
</organism>
<evidence type="ECO:0000256" key="2">
    <source>
        <dbReference type="ARBA" id="ARBA00011481"/>
    </source>
</evidence>
<dbReference type="Gene3D" id="2.10.60.10">
    <property type="entry name" value="CD59"/>
    <property type="match status" value="1"/>
</dbReference>
<accession>A0A7L3LNQ6</accession>
<feature type="domain" description="UPAR/Ly6" evidence="14">
    <location>
        <begin position="25"/>
        <end position="107"/>
    </location>
</feature>
<dbReference type="GO" id="GO:0098552">
    <property type="term" value="C:side of membrane"/>
    <property type="evidence" value="ECO:0007669"/>
    <property type="project" value="UniProtKB-KW"/>
</dbReference>
<dbReference type="Pfam" id="PF25152">
    <property type="entry name" value="CD59"/>
    <property type="match status" value="1"/>
</dbReference>
<keyword evidence="5 13" id="KW-0732">Signal</keyword>
<dbReference type="InterPro" id="IPR018363">
    <property type="entry name" value="CD59_antigen_CS"/>
</dbReference>
<evidence type="ECO:0000256" key="8">
    <source>
        <dbReference type="ARBA" id="ARBA00023180"/>
    </source>
</evidence>
<dbReference type="InterPro" id="IPR056949">
    <property type="entry name" value="CD59"/>
</dbReference>
<dbReference type="SMART" id="SM00134">
    <property type="entry name" value="LU"/>
    <property type="match status" value="1"/>
</dbReference>
<evidence type="ECO:0000256" key="10">
    <source>
        <dbReference type="ARBA" id="ARBA00029920"/>
    </source>
</evidence>
<evidence type="ECO:0000256" key="4">
    <source>
        <dbReference type="ARBA" id="ARBA00022622"/>
    </source>
</evidence>
<sequence length="117" mass="13008">LIKMNSILLTVWLVLVAFCTSGYTLRCYHCDNSPSPCKSNSTCLATEDTCLQIKLGKLRTAACWKLSQCNINEIAAFFHLDNFEFFCCQHDLCNEGTMIGVNKAAFGIASAVVMLWL</sequence>
<dbReference type="InterPro" id="IPR016054">
    <property type="entry name" value="LY6_UPA_recep-like"/>
</dbReference>
<dbReference type="OrthoDB" id="10011411at2759"/>
<reference evidence="15 16" key="1">
    <citation type="submission" date="2019-09" db="EMBL/GenBank/DDBJ databases">
        <title>Bird 10,000 Genomes (B10K) Project - Family phase.</title>
        <authorList>
            <person name="Zhang G."/>
        </authorList>
    </citation>
    <scope>NUCLEOTIDE SEQUENCE [LARGE SCALE GENOMIC DNA]</scope>
    <source>
        <strain evidence="15">B10K-DU-029-46</strain>
    </source>
</reference>
<evidence type="ECO:0000313" key="15">
    <source>
        <dbReference type="EMBL" id="NXU55839.1"/>
    </source>
</evidence>
<feature type="chain" id="PRO_5029574120" description="CD59 glycoprotein" evidence="13">
    <location>
        <begin position="25"/>
        <end position="117"/>
    </location>
</feature>
<dbReference type="PROSITE" id="PS00983">
    <property type="entry name" value="LY6_UPAR"/>
    <property type="match status" value="1"/>
</dbReference>
<feature type="signal peptide" evidence="13">
    <location>
        <begin position="1"/>
        <end position="24"/>
    </location>
</feature>
<evidence type="ECO:0000256" key="13">
    <source>
        <dbReference type="SAM" id="SignalP"/>
    </source>
</evidence>
<dbReference type="InterPro" id="IPR045860">
    <property type="entry name" value="Snake_toxin-like_sf"/>
</dbReference>
<evidence type="ECO:0000259" key="14">
    <source>
        <dbReference type="SMART" id="SM00134"/>
    </source>
</evidence>
<keyword evidence="16" id="KW-1185">Reference proteome</keyword>
<proteinExistence type="predicted"/>
<keyword evidence="8" id="KW-0325">Glycoprotein</keyword>
<evidence type="ECO:0000313" key="16">
    <source>
        <dbReference type="Proteomes" id="UP000582182"/>
    </source>
</evidence>
<dbReference type="Proteomes" id="UP000582182">
    <property type="component" value="Unassembled WGS sequence"/>
</dbReference>
<keyword evidence="4" id="KW-0336">GPI-anchor</keyword>
<evidence type="ECO:0000256" key="5">
    <source>
        <dbReference type="ARBA" id="ARBA00022729"/>
    </source>
</evidence>
<dbReference type="PANTHER" id="PTHR10036:SF24">
    <property type="entry name" value="CD59 GLYCOPROTEIN"/>
    <property type="match status" value="1"/>
</dbReference>
<comment type="caution">
    <text evidence="15">The sequence shown here is derived from an EMBL/GenBank/DDBJ whole genome shotgun (WGS) entry which is preliminary data.</text>
</comment>
<keyword evidence="7" id="KW-1015">Disulfide bond</keyword>
<evidence type="ECO:0000256" key="1">
    <source>
        <dbReference type="ARBA" id="ARBA00004589"/>
    </source>
</evidence>
<name>A0A7L3LNQ6_9CHAR</name>
<dbReference type="EMBL" id="VZTY01024794">
    <property type="protein sequence ID" value="NXU55839.1"/>
    <property type="molecule type" value="Genomic_DNA"/>
</dbReference>
<evidence type="ECO:0000256" key="9">
    <source>
        <dbReference type="ARBA" id="ARBA00023288"/>
    </source>
</evidence>
<evidence type="ECO:0000256" key="7">
    <source>
        <dbReference type="ARBA" id="ARBA00023157"/>
    </source>
</evidence>